<organism evidence="1 2">
    <name type="scientific">Nicoliella spurrieriana</name>
    <dbReference type="NCBI Taxonomy" id="2925830"/>
    <lineage>
        <taxon>Bacteria</taxon>
        <taxon>Bacillati</taxon>
        <taxon>Bacillota</taxon>
        <taxon>Bacilli</taxon>
        <taxon>Lactobacillales</taxon>
        <taxon>Lactobacillaceae</taxon>
        <taxon>Nicoliella</taxon>
    </lineage>
</organism>
<proteinExistence type="predicted"/>
<gene>
    <name evidence="1" type="ORF">MOO44_01100</name>
</gene>
<accession>A0A976RQC9</accession>
<keyword evidence="1" id="KW-0614">Plasmid</keyword>
<keyword evidence="2" id="KW-1185">Reference proteome</keyword>
<reference evidence="1" key="1">
    <citation type="journal article" date="2022" name="Int. J. Syst. Evol. Microbiol.">
        <title>Apilactobacillus apisilvae sp. nov., Nicolia spurrieriana gen. nov. sp. nov., Bombilactobacillus folatiphilus sp. nov. and Bombilactobacillus thymidiniphilus sp. nov., four new lactic acid bacterial isolates from stingless bees Tetragonula carbonaria and Austroplebeia australis.</title>
        <authorList>
            <person name="Oliphant S.A."/>
            <person name="Watson-Haigh N.S."/>
            <person name="Sumby K.M."/>
            <person name="Gardner J."/>
            <person name="Groom S."/>
            <person name="Jiranek V."/>
        </authorList>
    </citation>
    <scope>NUCLEOTIDE SEQUENCE</scope>
    <source>
        <strain evidence="1">SGEP1_A5</strain>
    </source>
</reference>
<dbReference type="EMBL" id="CP093360">
    <property type="protein sequence ID" value="UQS85947.1"/>
    <property type="molecule type" value="Genomic_DNA"/>
</dbReference>
<geneLocation type="plasmid" evidence="1 2">
    <name>p1unnamed</name>
</geneLocation>
<name>A0A976RQC9_9LACO</name>
<dbReference type="AlphaFoldDB" id="A0A976RQC9"/>
<dbReference type="RefSeq" id="WP_260115756.1">
    <property type="nucleotide sequence ID" value="NZ_CP093360.1"/>
</dbReference>
<protein>
    <submittedName>
        <fullName evidence="1">Uncharacterized protein</fullName>
    </submittedName>
</protein>
<sequence>MKKVIIGLLTTITIALSGVAMINHSWNSVTVHADTAGLPVQSTDKAIYLGFDKHPEKLTSLKKVINQVKNAPARNEVKIRASMLIAITWFGSGITILMSPKTGSFWT</sequence>
<evidence type="ECO:0000313" key="1">
    <source>
        <dbReference type="EMBL" id="UQS85947.1"/>
    </source>
</evidence>
<evidence type="ECO:0000313" key="2">
    <source>
        <dbReference type="Proteomes" id="UP000831181"/>
    </source>
</evidence>
<dbReference type="KEGG" id="lbe:MOO44_01100"/>
<dbReference type="Proteomes" id="UP000831181">
    <property type="component" value="Plasmid p1unnamed"/>
</dbReference>